<dbReference type="InterPro" id="IPR035897">
    <property type="entry name" value="Toll_tir_struct_dom_sf"/>
</dbReference>
<dbReference type="Gene3D" id="3.40.50.10140">
    <property type="entry name" value="Toll/interleukin-1 receptor homology (TIR) domain"/>
    <property type="match status" value="1"/>
</dbReference>
<name>A0A918QGE9_9CAUL</name>
<dbReference type="AlphaFoldDB" id="A0A918QGE9"/>
<reference evidence="2" key="1">
    <citation type="journal article" date="2014" name="Int. J. Syst. Evol. Microbiol.">
        <title>Complete genome sequence of Corynebacterium casei LMG S-19264T (=DSM 44701T), isolated from a smear-ripened cheese.</title>
        <authorList>
            <consortium name="US DOE Joint Genome Institute (JGI-PGF)"/>
            <person name="Walter F."/>
            <person name="Albersmeier A."/>
            <person name="Kalinowski J."/>
            <person name="Ruckert C."/>
        </authorList>
    </citation>
    <scope>NUCLEOTIDE SEQUENCE</scope>
    <source>
        <strain evidence="2">KCTC 32296</strain>
    </source>
</reference>
<dbReference type="GO" id="GO:0007165">
    <property type="term" value="P:signal transduction"/>
    <property type="evidence" value="ECO:0007669"/>
    <property type="project" value="InterPro"/>
</dbReference>
<protein>
    <recommendedName>
        <fullName evidence="1">TIR domain-containing protein</fullName>
    </recommendedName>
</protein>
<evidence type="ECO:0000313" key="3">
    <source>
        <dbReference type="Proteomes" id="UP000662572"/>
    </source>
</evidence>
<dbReference type="Pfam" id="PF13676">
    <property type="entry name" value="TIR_2"/>
    <property type="match status" value="1"/>
</dbReference>
<proteinExistence type="predicted"/>
<dbReference type="InterPro" id="IPR000157">
    <property type="entry name" value="TIR_dom"/>
</dbReference>
<keyword evidence="3" id="KW-1185">Reference proteome</keyword>
<accession>A0A918QGE9</accession>
<comment type="caution">
    <text evidence="2">The sequence shown here is derived from an EMBL/GenBank/DDBJ whole genome shotgun (WGS) entry which is preliminary data.</text>
</comment>
<sequence length="274" mass="30586">MPKLWLTYAWKDNETEDVDHIVAELRKAGLDVTFDRVRLLAGRRLWEQISAGISDQTVNGWAIFATENSLKSEPCQEELAYALDRTLRTRGATFPLIGLFAGEFDRALIPSALATRLCVNLHSNEWKQQIIDALVGKPTSKQLTPEPFGYKLHNRENGFVLEVWPRTGTWTPVIALVDESEKECLNILMPGPRGIISGTASVICSKFVINGSYGIVMQNPVNSSTTAHIFLSKLPRKIMFGPQSGTTFTLDFNLPTNFNAKMPISFKGELSTRK</sequence>
<evidence type="ECO:0000313" key="2">
    <source>
        <dbReference type="EMBL" id="GGZ45902.1"/>
    </source>
</evidence>
<dbReference type="RefSeq" id="WP_189489230.1">
    <property type="nucleotide sequence ID" value="NZ_BMZB01000010.1"/>
</dbReference>
<feature type="domain" description="TIR" evidence="1">
    <location>
        <begin position="6"/>
        <end position="134"/>
    </location>
</feature>
<gene>
    <name evidence="2" type="ORF">GCM10011273_35660</name>
</gene>
<reference evidence="2" key="2">
    <citation type="submission" date="2020-09" db="EMBL/GenBank/DDBJ databases">
        <authorList>
            <person name="Sun Q."/>
            <person name="Kim S."/>
        </authorList>
    </citation>
    <scope>NUCLEOTIDE SEQUENCE</scope>
    <source>
        <strain evidence="2">KCTC 32296</strain>
    </source>
</reference>
<dbReference type="EMBL" id="BMZB01000010">
    <property type="protein sequence ID" value="GGZ45902.1"/>
    <property type="molecule type" value="Genomic_DNA"/>
</dbReference>
<evidence type="ECO:0000259" key="1">
    <source>
        <dbReference type="Pfam" id="PF13676"/>
    </source>
</evidence>
<dbReference type="Proteomes" id="UP000662572">
    <property type="component" value="Unassembled WGS sequence"/>
</dbReference>
<organism evidence="2 3">
    <name type="scientific">Asticcacaulis endophyticus</name>
    <dbReference type="NCBI Taxonomy" id="1395890"/>
    <lineage>
        <taxon>Bacteria</taxon>
        <taxon>Pseudomonadati</taxon>
        <taxon>Pseudomonadota</taxon>
        <taxon>Alphaproteobacteria</taxon>
        <taxon>Caulobacterales</taxon>
        <taxon>Caulobacteraceae</taxon>
        <taxon>Asticcacaulis</taxon>
    </lineage>
</organism>
<dbReference type="SUPFAM" id="SSF52200">
    <property type="entry name" value="Toll/Interleukin receptor TIR domain"/>
    <property type="match status" value="1"/>
</dbReference>